<sequence>MLTLTSPQMAALWLKERVQGALHADSRPVGAGDGFIAWPGAATDGRKHVSAALAQGAAACLVEHEGVDAFGFGDDDRIASYPGLKAATGPIASAFYDNPSALLDVLAVTGTNGKTSTAWWLAESLSTLRAAGGVRAMRPDGTTERSAPSPCAVMGTLGIGVPPDLTYTGLTTPDPVMMQGELRALVERGFGACAIEASSIGIAERRLDGAQIAVAVFTNFTQDHLDYHGSMDAYWEAKAELFRWPGLRAAVINIDDMHGASLCANLVDAGIGALDVWTVSAGGKPARLVARDIGYDAQGLQFSVTEQGSVSVERLSTGLIGQYNVANLLGVLGTLRALGLSLSRAVAACANLTSVPGRMERVSVGGNAPLAVVDYAHTPDALDKALAGLRPLAQQRGGALWCLFGCGGDRDPIKRPMMAAVAERQADHVIVTSDNPRSEKPDAIISQVLRGFSRSDAAQVQPDRAAAIADAIAQAAPQDVVLIAGKGHEAWQEIAGQRLPFSDKTHALDALTKRGAA</sequence>
<name>A0AAW8D2X4_9BURK</name>
<dbReference type="PANTHER" id="PTHR23135:SF4">
    <property type="entry name" value="UDP-N-ACETYLMURAMOYL-L-ALANYL-D-GLUTAMATE--2,6-DIAMINOPIMELATE LIGASE MURE HOMOLOG, CHLOROPLASTIC"/>
    <property type="match status" value="1"/>
</dbReference>
<dbReference type="GO" id="GO:0000287">
    <property type="term" value="F:magnesium ion binding"/>
    <property type="evidence" value="ECO:0007669"/>
    <property type="project" value="UniProtKB-UniRule"/>
</dbReference>
<feature type="binding site" evidence="2">
    <location>
        <position position="26"/>
    </location>
    <ligand>
        <name>UDP-N-acetyl-alpha-D-muramoyl-L-alanyl-D-glutamate</name>
        <dbReference type="ChEBI" id="CHEBI:83900"/>
    </ligand>
</feature>
<keyword evidence="2 6" id="KW-0436">Ligase</keyword>
<dbReference type="InterPro" id="IPR036565">
    <property type="entry name" value="Mur-like_cat_sf"/>
</dbReference>
<dbReference type="GO" id="GO:0009252">
    <property type="term" value="P:peptidoglycan biosynthetic process"/>
    <property type="evidence" value="ECO:0007669"/>
    <property type="project" value="UniProtKB-UniRule"/>
</dbReference>
<dbReference type="SUPFAM" id="SSF53623">
    <property type="entry name" value="MurD-like peptide ligases, catalytic domain"/>
    <property type="match status" value="1"/>
</dbReference>
<comment type="similarity">
    <text evidence="1 2">Belongs to the MurCDEF family. MurE subfamily.</text>
</comment>
<comment type="cofactor">
    <cofactor evidence="2">
        <name>Mg(2+)</name>
        <dbReference type="ChEBI" id="CHEBI:18420"/>
    </cofactor>
</comment>
<dbReference type="GO" id="GO:0005524">
    <property type="term" value="F:ATP binding"/>
    <property type="evidence" value="ECO:0007669"/>
    <property type="project" value="UniProtKB-UniRule"/>
</dbReference>
<comment type="subcellular location">
    <subcellularLocation>
        <location evidence="2 3">Cytoplasm</location>
    </subcellularLocation>
</comment>
<gene>
    <name evidence="2" type="primary">murE</name>
    <name evidence="6" type="ORF">J2W31_006062</name>
</gene>
<dbReference type="Pfam" id="PF02875">
    <property type="entry name" value="Mur_ligase_C"/>
    <property type="match status" value="1"/>
</dbReference>
<evidence type="ECO:0000313" key="7">
    <source>
        <dbReference type="Proteomes" id="UP001242045"/>
    </source>
</evidence>
<dbReference type="GO" id="GO:0005737">
    <property type="term" value="C:cytoplasm"/>
    <property type="evidence" value="ECO:0007669"/>
    <property type="project" value="UniProtKB-SubCell"/>
</dbReference>
<comment type="pathway">
    <text evidence="2 3">Cell wall biogenesis; peptidoglycan biosynthesis.</text>
</comment>
<evidence type="ECO:0000256" key="3">
    <source>
        <dbReference type="RuleBase" id="RU004135"/>
    </source>
</evidence>
<keyword evidence="2 3" id="KW-0961">Cell wall biogenesis/degradation</keyword>
<dbReference type="SUPFAM" id="SSF53244">
    <property type="entry name" value="MurD-like peptide ligases, peptide-binding domain"/>
    <property type="match status" value="1"/>
</dbReference>
<evidence type="ECO:0000313" key="6">
    <source>
        <dbReference type="EMBL" id="MDP9896920.1"/>
    </source>
</evidence>
<keyword evidence="2 3" id="KW-0132">Cell division</keyword>
<keyword evidence="2 3" id="KW-0131">Cell cycle</keyword>
<proteinExistence type="inferred from homology"/>
<dbReference type="GO" id="GO:0071555">
    <property type="term" value="P:cell wall organization"/>
    <property type="evidence" value="ECO:0007669"/>
    <property type="project" value="UniProtKB-KW"/>
</dbReference>
<feature type="binding site" evidence="2">
    <location>
        <position position="198"/>
    </location>
    <ligand>
        <name>UDP-N-acetyl-alpha-D-muramoyl-L-alanyl-D-glutamate</name>
        <dbReference type="ChEBI" id="CHEBI:83900"/>
    </ligand>
</feature>
<comment type="PTM">
    <text evidence="2">Carboxylation is probably crucial for Mg(2+) binding and, consequently, for the gamma-phosphate positioning of ATP.</text>
</comment>
<dbReference type="InterPro" id="IPR035911">
    <property type="entry name" value="MurE/MurF_N"/>
</dbReference>
<evidence type="ECO:0000256" key="2">
    <source>
        <dbReference type="HAMAP-Rule" id="MF_00208"/>
    </source>
</evidence>
<feature type="short sequence motif" description="Meso-diaminopimelate recognition motif" evidence="2">
    <location>
        <begin position="434"/>
        <end position="437"/>
    </location>
</feature>
<feature type="domain" description="Mur ligase C-terminal" evidence="4">
    <location>
        <begin position="357"/>
        <end position="487"/>
    </location>
</feature>
<protein>
    <recommendedName>
        <fullName evidence="2">UDP-N-acetylmuramoyl-L-alanyl-D-glutamate--2,6-diaminopimelate ligase</fullName>
        <ecNumber evidence="2">6.3.2.13</ecNumber>
    </recommendedName>
    <alternativeName>
        <fullName evidence="2">Meso-A2pm-adding enzyme</fullName>
    </alternativeName>
    <alternativeName>
        <fullName evidence="2">Meso-diaminopimelate-adding enzyme</fullName>
    </alternativeName>
    <alternativeName>
        <fullName evidence="2">UDP-MurNAc-L-Ala-D-Glu:meso-diaminopimelate ligase</fullName>
    </alternativeName>
    <alternativeName>
        <fullName evidence="2">UDP-MurNAc-tripeptide synthetase</fullName>
    </alternativeName>
    <alternativeName>
        <fullName evidence="2">UDP-N-acetylmuramyl-tripeptide synthetase</fullName>
    </alternativeName>
</protein>
<dbReference type="Proteomes" id="UP001242045">
    <property type="component" value="Unassembled WGS sequence"/>
</dbReference>
<dbReference type="Gene3D" id="3.40.1390.10">
    <property type="entry name" value="MurE/MurF, N-terminal domain"/>
    <property type="match status" value="1"/>
</dbReference>
<dbReference type="InterPro" id="IPR005761">
    <property type="entry name" value="UDP-N-AcMur-Glu-dNH2Pim_ligase"/>
</dbReference>
<dbReference type="Gene3D" id="3.40.1190.10">
    <property type="entry name" value="Mur-like, catalytic domain"/>
    <property type="match status" value="1"/>
</dbReference>
<keyword evidence="2" id="KW-0460">Magnesium</keyword>
<evidence type="ECO:0000259" key="5">
    <source>
        <dbReference type="Pfam" id="PF08245"/>
    </source>
</evidence>
<keyword evidence="2" id="KW-0547">Nucleotide-binding</keyword>
<keyword evidence="2 3" id="KW-0133">Cell shape</keyword>
<dbReference type="GO" id="GO:0008765">
    <property type="term" value="F:UDP-N-acetylmuramoylalanyl-D-glutamate-2,6-diaminopimelate ligase activity"/>
    <property type="evidence" value="ECO:0007669"/>
    <property type="project" value="UniProtKB-UniRule"/>
</dbReference>
<dbReference type="EC" id="6.3.2.13" evidence="2"/>
<feature type="modified residue" description="N6-carboxylysine" evidence="2">
    <location>
        <position position="238"/>
    </location>
</feature>
<dbReference type="EMBL" id="JAUSRD010000022">
    <property type="protein sequence ID" value="MDP9896920.1"/>
    <property type="molecule type" value="Genomic_DNA"/>
</dbReference>
<keyword evidence="2 3" id="KW-0573">Peptidoglycan synthesis</keyword>
<dbReference type="NCBIfam" id="TIGR01085">
    <property type="entry name" value="murE"/>
    <property type="match status" value="1"/>
</dbReference>
<feature type="binding site" evidence="2">
    <location>
        <position position="206"/>
    </location>
    <ligand>
        <name>UDP-N-acetyl-alpha-D-muramoyl-L-alanyl-D-glutamate</name>
        <dbReference type="ChEBI" id="CHEBI:83900"/>
    </ligand>
</feature>
<evidence type="ECO:0000259" key="4">
    <source>
        <dbReference type="Pfam" id="PF02875"/>
    </source>
</evidence>
<feature type="binding site" evidence="2">
    <location>
        <position position="410"/>
    </location>
    <ligand>
        <name>meso-2,6-diaminopimelate</name>
        <dbReference type="ChEBI" id="CHEBI:57791"/>
    </ligand>
</feature>
<reference evidence="6" key="1">
    <citation type="submission" date="2023-07" db="EMBL/GenBank/DDBJ databases">
        <title>Sorghum-associated microbial communities from plants grown in Nebraska, USA.</title>
        <authorList>
            <person name="Schachtman D."/>
        </authorList>
    </citation>
    <scope>NUCLEOTIDE SEQUENCE</scope>
    <source>
        <strain evidence="6">DS3754</strain>
    </source>
</reference>
<dbReference type="PANTHER" id="PTHR23135">
    <property type="entry name" value="MUR LIGASE FAMILY MEMBER"/>
    <property type="match status" value="1"/>
</dbReference>
<dbReference type="AlphaFoldDB" id="A0AAW8D2X4"/>
<dbReference type="InterPro" id="IPR013221">
    <property type="entry name" value="Mur_ligase_cen"/>
</dbReference>
<feature type="binding site" evidence="2">
    <location>
        <position position="485"/>
    </location>
    <ligand>
        <name>meso-2,6-diaminopimelate</name>
        <dbReference type="ChEBI" id="CHEBI:57791"/>
    </ligand>
</feature>
<organism evidence="6 7">
    <name type="scientific">Variovorax boronicumulans</name>
    <dbReference type="NCBI Taxonomy" id="436515"/>
    <lineage>
        <taxon>Bacteria</taxon>
        <taxon>Pseudomonadati</taxon>
        <taxon>Pseudomonadota</taxon>
        <taxon>Betaproteobacteria</taxon>
        <taxon>Burkholderiales</taxon>
        <taxon>Comamonadaceae</taxon>
        <taxon>Variovorax</taxon>
    </lineage>
</organism>
<feature type="binding site" evidence="2">
    <location>
        <begin position="171"/>
        <end position="172"/>
    </location>
    <ligand>
        <name>UDP-N-acetyl-alpha-D-muramoyl-L-alanyl-D-glutamate</name>
        <dbReference type="ChEBI" id="CHEBI:83900"/>
    </ligand>
</feature>
<comment type="catalytic activity">
    <reaction evidence="2">
        <text>UDP-N-acetyl-alpha-D-muramoyl-L-alanyl-D-glutamate + meso-2,6-diaminopimelate + ATP = UDP-N-acetyl-alpha-D-muramoyl-L-alanyl-gamma-D-glutamyl-meso-2,6-diaminopimelate + ADP + phosphate + H(+)</text>
        <dbReference type="Rhea" id="RHEA:23676"/>
        <dbReference type="ChEBI" id="CHEBI:15378"/>
        <dbReference type="ChEBI" id="CHEBI:30616"/>
        <dbReference type="ChEBI" id="CHEBI:43474"/>
        <dbReference type="ChEBI" id="CHEBI:57791"/>
        <dbReference type="ChEBI" id="CHEBI:83900"/>
        <dbReference type="ChEBI" id="CHEBI:83905"/>
        <dbReference type="ChEBI" id="CHEBI:456216"/>
        <dbReference type="EC" id="6.3.2.13"/>
    </reaction>
</comment>
<dbReference type="InterPro" id="IPR036615">
    <property type="entry name" value="Mur_ligase_C_dom_sf"/>
</dbReference>
<dbReference type="GO" id="GO:0051301">
    <property type="term" value="P:cell division"/>
    <property type="evidence" value="ECO:0007669"/>
    <property type="project" value="UniProtKB-KW"/>
</dbReference>
<dbReference type="RefSeq" id="WP_307687035.1">
    <property type="nucleotide sequence ID" value="NZ_JAUSRD010000022.1"/>
</dbReference>
<comment type="function">
    <text evidence="2">Catalyzes the addition of meso-diaminopimelic acid to the nucleotide precursor UDP-N-acetylmuramoyl-L-alanyl-D-glutamate (UMAG) in the biosynthesis of bacterial cell-wall peptidoglycan.</text>
</comment>
<dbReference type="Pfam" id="PF08245">
    <property type="entry name" value="Mur_ligase_M"/>
    <property type="match status" value="1"/>
</dbReference>
<dbReference type="InterPro" id="IPR004101">
    <property type="entry name" value="Mur_ligase_C"/>
</dbReference>
<comment type="caution">
    <text evidence="2">Lacks conserved residue(s) required for the propagation of feature annotation.</text>
</comment>
<dbReference type="NCBIfam" id="NF001126">
    <property type="entry name" value="PRK00139.1-4"/>
    <property type="match status" value="1"/>
</dbReference>
<feature type="binding site" evidence="2">
    <location>
        <begin position="110"/>
        <end position="116"/>
    </location>
    <ligand>
        <name>ATP</name>
        <dbReference type="ChEBI" id="CHEBI:30616"/>
    </ligand>
</feature>
<feature type="binding site" evidence="2">
    <location>
        <begin position="434"/>
        <end position="437"/>
    </location>
    <ligand>
        <name>meso-2,6-diaminopimelate</name>
        <dbReference type="ChEBI" id="CHEBI:57791"/>
    </ligand>
</feature>
<dbReference type="SUPFAM" id="SSF63418">
    <property type="entry name" value="MurE/MurF N-terminal domain"/>
    <property type="match status" value="1"/>
</dbReference>
<evidence type="ECO:0000256" key="1">
    <source>
        <dbReference type="ARBA" id="ARBA00005898"/>
    </source>
</evidence>
<keyword evidence="2" id="KW-0067">ATP-binding</keyword>
<dbReference type="HAMAP" id="MF_00208">
    <property type="entry name" value="MurE"/>
    <property type="match status" value="1"/>
</dbReference>
<dbReference type="GO" id="GO:0008360">
    <property type="term" value="P:regulation of cell shape"/>
    <property type="evidence" value="ECO:0007669"/>
    <property type="project" value="UniProtKB-KW"/>
</dbReference>
<keyword evidence="2" id="KW-0963">Cytoplasm</keyword>
<comment type="caution">
    <text evidence="6">The sequence shown here is derived from an EMBL/GenBank/DDBJ whole genome shotgun (WGS) entry which is preliminary data.</text>
</comment>
<feature type="binding site" evidence="2">
    <location>
        <position position="489"/>
    </location>
    <ligand>
        <name>meso-2,6-diaminopimelate</name>
        <dbReference type="ChEBI" id="CHEBI:57791"/>
    </ligand>
</feature>
<accession>A0AAW8D2X4</accession>
<feature type="domain" description="Mur ligase central" evidence="5">
    <location>
        <begin position="108"/>
        <end position="333"/>
    </location>
</feature>
<dbReference type="Gene3D" id="3.90.190.20">
    <property type="entry name" value="Mur ligase, C-terminal domain"/>
    <property type="match status" value="1"/>
</dbReference>